<dbReference type="InterPro" id="IPR036249">
    <property type="entry name" value="Thioredoxin-like_sf"/>
</dbReference>
<keyword evidence="3" id="KW-1185">Reference proteome</keyword>
<dbReference type="InterPro" id="IPR010296">
    <property type="entry name" value="DUF899_thioredox"/>
</dbReference>
<dbReference type="InterPro" id="IPR029068">
    <property type="entry name" value="Glyas_Bleomycin-R_OHBP_Dase"/>
</dbReference>
<evidence type="ECO:0008006" key="4">
    <source>
        <dbReference type="Google" id="ProtNLM"/>
    </source>
</evidence>
<feature type="coiled-coil region" evidence="1">
    <location>
        <begin position="3"/>
        <end position="30"/>
    </location>
</feature>
<proteinExistence type="predicted"/>
<gene>
    <name evidence="2" type="ORF">BC6307_06585</name>
</gene>
<evidence type="ECO:0000256" key="1">
    <source>
        <dbReference type="SAM" id="Coils"/>
    </source>
</evidence>
<dbReference type="SUPFAM" id="SSF54593">
    <property type="entry name" value="Glyoxalase/Bleomycin resistance protein/Dihydroxybiphenyl dioxygenase"/>
    <property type="match status" value="1"/>
</dbReference>
<accession>A0A223KNF4</accession>
<dbReference type="SUPFAM" id="SSF52833">
    <property type="entry name" value="Thioredoxin-like"/>
    <property type="match status" value="1"/>
</dbReference>
<organism evidence="2 3">
    <name type="scientific">Sutcliffiella cohnii</name>
    <dbReference type="NCBI Taxonomy" id="33932"/>
    <lineage>
        <taxon>Bacteria</taxon>
        <taxon>Bacillati</taxon>
        <taxon>Bacillota</taxon>
        <taxon>Bacilli</taxon>
        <taxon>Bacillales</taxon>
        <taxon>Bacillaceae</taxon>
        <taxon>Sutcliffiella</taxon>
    </lineage>
</organism>
<keyword evidence="1" id="KW-0175">Coiled coil</keyword>
<dbReference type="Pfam" id="PF05988">
    <property type="entry name" value="DUF899"/>
    <property type="match status" value="1"/>
</dbReference>
<evidence type="ECO:0000313" key="2">
    <source>
        <dbReference type="EMBL" id="AST90969.1"/>
    </source>
</evidence>
<protein>
    <recommendedName>
        <fullName evidence="4">DUF899 domain-containing protein</fullName>
    </recommendedName>
</protein>
<name>A0A223KNF4_9BACI</name>
<dbReference type="Gene3D" id="3.10.180.10">
    <property type="entry name" value="2,3-Dihydroxybiphenyl 1,2-Dioxygenase, domain 1"/>
    <property type="match status" value="1"/>
</dbReference>
<dbReference type="Gene3D" id="3.40.30.10">
    <property type="entry name" value="Glutaredoxin"/>
    <property type="match status" value="1"/>
</dbReference>
<reference evidence="2 3" key="1">
    <citation type="submission" date="2016-12" db="EMBL/GenBank/DDBJ databases">
        <title>The whole genome sequencing and assembly of Bacillus cohnii DSM 6307T strain.</title>
        <authorList>
            <person name="Lee Y.-J."/>
            <person name="Yi H."/>
            <person name="Bahn Y.-S."/>
            <person name="Kim J.F."/>
            <person name="Lee D.-W."/>
        </authorList>
    </citation>
    <scope>NUCLEOTIDE SEQUENCE [LARGE SCALE GENOMIC DNA]</scope>
    <source>
        <strain evidence="2 3">DSM 6307</strain>
    </source>
</reference>
<dbReference type="RefSeq" id="WP_066420023.1">
    <property type="nucleotide sequence ID" value="NZ_CP018866.1"/>
</dbReference>
<sequence>MEKIELLSEIEALEKEIYEKKMKLMEMRKSVPRNEMKNYQFLDSMNREVNLLDLFGDKDELIVIQNMGKSCSYCTMWADGFNGVYHHIIEKAAFVVATPDAPTVQDAFAAERRWQFPMISTIGTTFKEDLGFMKDGYQYPGVSTFQKDADGKIFHVANAPFGPGDEFCSVWYLFDLLPSGQKGYRPTRNINKKSEFELTNNIAIQVNDSPKAIDFYTNILGMMNVFSNDSETKLSFGGQHIFVEESAANRVFFEVAVKEFTVAKELLLTNGCTITKEYSEKSIMVADPYGLHFHVFERV</sequence>
<dbReference type="Proteomes" id="UP000215224">
    <property type="component" value="Chromosome"/>
</dbReference>
<evidence type="ECO:0000313" key="3">
    <source>
        <dbReference type="Proteomes" id="UP000215224"/>
    </source>
</evidence>
<dbReference type="AlphaFoldDB" id="A0A223KNF4"/>
<dbReference type="STRING" id="1314751.GCA_001591425_04008"/>
<dbReference type="EMBL" id="CP018866">
    <property type="protein sequence ID" value="AST90969.1"/>
    <property type="molecule type" value="Genomic_DNA"/>
</dbReference>
<dbReference type="KEGG" id="bcoh:BC6307_06585"/>